<dbReference type="GO" id="GO:0061499">
    <property type="term" value="C:outer plaque of mitotic spindle pole body"/>
    <property type="evidence" value="ECO:0007669"/>
    <property type="project" value="TreeGrafter"/>
</dbReference>
<evidence type="ECO:0000256" key="3">
    <source>
        <dbReference type="SAM" id="MobiDB-lite"/>
    </source>
</evidence>
<accession>A0A2S5B273</accession>
<proteinExistence type="predicted"/>
<feature type="compositionally biased region" description="Acidic residues" evidence="3">
    <location>
        <begin position="228"/>
        <end position="238"/>
    </location>
</feature>
<dbReference type="SUPFAM" id="SSF52058">
    <property type="entry name" value="L domain-like"/>
    <property type="match status" value="1"/>
</dbReference>
<feature type="compositionally biased region" description="Acidic residues" evidence="3">
    <location>
        <begin position="484"/>
        <end position="493"/>
    </location>
</feature>
<comment type="caution">
    <text evidence="4">The sequence shown here is derived from an EMBL/GenBank/DDBJ whole genome shotgun (WGS) entry which is preliminary data.</text>
</comment>
<name>A0A2S5B273_9BASI</name>
<feature type="compositionally biased region" description="Polar residues" evidence="3">
    <location>
        <begin position="777"/>
        <end position="787"/>
    </location>
</feature>
<protein>
    <recommendedName>
        <fullName evidence="6">Adenylate cyclase</fullName>
    </recommendedName>
</protein>
<feature type="compositionally biased region" description="Low complexity" evidence="3">
    <location>
        <begin position="672"/>
        <end position="682"/>
    </location>
</feature>
<dbReference type="InterPro" id="IPR032675">
    <property type="entry name" value="LRR_dom_sf"/>
</dbReference>
<feature type="compositionally biased region" description="Polar residues" evidence="3">
    <location>
        <begin position="11"/>
        <end position="22"/>
    </location>
</feature>
<feature type="region of interest" description="Disordered" evidence="3">
    <location>
        <begin position="973"/>
        <end position="1001"/>
    </location>
</feature>
<dbReference type="STRING" id="741276.A0A2S5B273"/>
<dbReference type="PANTHER" id="PTHR47566:SF1">
    <property type="entry name" value="PROTEIN NUD1"/>
    <property type="match status" value="1"/>
</dbReference>
<feature type="compositionally biased region" description="Polar residues" evidence="3">
    <location>
        <begin position="755"/>
        <end position="764"/>
    </location>
</feature>
<organism evidence="4 5">
    <name type="scientific">Rhodotorula taiwanensis</name>
    <dbReference type="NCBI Taxonomy" id="741276"/>
    <lineage>
        <taxon>Eukaryota</taxon>
        <taxon>Fungi</taxon>
        <taxon>Dikarya</taxon>
        <taxon>Basidiomycota</taxon>
        <taxon>Pucciniomycotina</taxon>
        <taxon>Microbotryomycetes</taxon>
        <taxon>Sporidiobolales</taxon>
        <taxon>Sporidiobolaceae</taxon>
        <taxon>Rhodotorula</taxon>
    </lineage>
</organism>
<evidence type="ECO:0000313" key="4">
    <source>
        <dbReference type="EMBL" id="POY70874.1"/>
    </source>
</evidence>
<dbReference type="InterPro" id="IPR001611">
    <property type="entry name" value="Leu-rich_rpt"/>
</dbReference>
<dbReference type="PROSITE" id="PS51450">
    <property type="entry name" value="LRR"/>
    <property type="match status" value="5"/>
</dbReference>
<evidence type="ECO:0000313" key="5">
    <source>
        <dbReference type="Proteomes" id="UP000237144"/>
    </source>
</evidence>
<dbReference type="GO" id="GO:1902412">
    <property type="term" value="P:regulation of mitotic cytokinesis"/>
    <property type="evidence" value="ECO:0007669"/>
    <property type="project" value="TreeGrafter"/>
</dbReference>
<dbReference type="PANTHER" id="PTHR47566">
    <property type="match status" value="1"/>
</dbReference>
<dbReference type="GO" id="GO:0031028">
    <property type="term" value="P:septation initiation signaling"/>
    <property type="evidence" value="ECO:0007669"/>
    <property type="project" value="TreeGrafter"/>
</dbReference>
<feature type="region of interest" description="Disordered" evidence="3">
    <location>
        <begin position="284"/>
        <end position="337"/>
    </location>
</feature>
<keyword evidence="1" id="KW-0433">Leucine-rich repeat</keyword>
<feature type="compositionally biased region" description="Basic and acidic residues" evidence="3">
    <location>
        <begin position="589"/>
        <end position="609"/>
    </location>
</feature>
<sequence length="1682" mass="178847">MAHALLLSPATRFNDSPDSSNGSGRGASLSPATPPPPSLDFLEDLSGLGDETPSRGSGPSHSTVKEGGGGGLPSNPLPEWLTEELGDDWLSPATARVQDHAHETPKQHLLSFVLEEDEDDANGSPQHTDGSTTFLATAGLGPSSSASTILPPPLTPAPNRFPWQSQPRIPSSLRHGFTAASSPSTSIVSTAVTAEGEHTRDMSLASSVVDVAEHAPLIDREPSRAVETADDAAGEDEGSSAGSVLINSMVDRGSAAAGRGDNEQLQAAVRALKGPNAGLFAAADEAEDPASTRPTGLLESGTPLPKSTRPAPSLSSFTFSPPEQPAQASSSFAQEATPNATIQRISRDDNDATPVARAVPLATPRQGPGAGPSPTGIAIGKRERFLKRSTTAPHPHPPEAAAAAAIPSASVTLPDESSSDNDAIYDHRHHAGAGSGITDEDDEDSTSESSSEDEHDAVRSAGMGAAGAEQYLLGEAQPGVGWSSDEDEGDDEKESAVAPTLAHVRRSPSSGTHAASPEPSEHSRPPISSFASPPRLPLPAISTDTPARREEAPASLVPPPSPFRLFQPIYDTVTRSHLAALVDEIDSLEPGHDVDAHSTAHEGSERVETSEEGFLGEEGEKRSSKRIRLSPGAGRPLASVAEGEEGSEHGDDEENRSAISLTSRRSGRGRRTSAPTSVTRRPPLSRRRRESRLETERILHRAMSHQLTSESIRSPSMRSSLRKSVTQERQYDTLDGGSTKDGVSPPTLPKLAATASASIRSALTSSDPPSPSLSHGIPSTLNEQRQGSWGRRQFARTPMSQNRVRASMSKVEATGAPTAEGEDSSATPRAAPRSLTQLHPDASATRRLLASAGVSAREKGVAFDAAQGRWIRMPHALKAVPTDGSTIVEGPSVDPFRDFSETGSSRAKEVEREVAVSATTLQPLNGLGISQGTPPLAASSTHSVEQDPLLPSRALATTTSPSAADASVDCDACSSIPQTSQRPADPPAHSFDGSGQTRPDVSADSFVEASMLKLYRRAHHSDQSSIDDEGAIVSTPRSTPRATEAGPETAGCEAVPQPPRSVLKKARAQSEPLTGALTPISSRTLAALGPPRSVSFSDGKTSGKIEGLHGTAGRPSSLRATSETVPRAGLLPELGGGPGSLDFAGFETQSDSERDGPATGLAPFGGAIPVATSPQADRSVNRSFTRTRSQNGNATFLTECSFGVSHERLLQLITDVEPFEPKWETLRSIDLSAKKADSVVRLKDFLPNLDEINLNNNEIAYLTGAPAVLRTLLVSSNRLSDLTSFQHLAKLERLDISDNQLESVRHLSCLRHLRELKADNNRIASLDGLSELDSLIRLSLKGNALTQVDLGATNWIRLESLHLSRNRLVNVDGLARLESLTTLDLDHNRLHMLVVQAAMPRLRVLRLSSNPLEAIEVAFAPKLRTLFIDSARLGEIRGTDALQKLENLSVRDQTAGSLTLTMQHLRDVKRLYLSGNPLPRSFPSERFFNLVYLELAMCQLSALPENLAAVVPNVRVLNLNHNFIADLSPLTGLARCSRLSLVGMRLTKARPLADALGSMPELEDVDLRMNPLTLPFYPPLVPAADSLVPAHAEHQIIYPEPASSKAVQAGSRVTPAKSTPSWLTLDTKFRRALPDDWYHRRAAYRAVVVQSVPSLRRLDGIDVTKERSRISQKLERLAVHAG</sequence>
<dbReference type="Gene3D" id="3.80.10.10">
    <property type="entry name" value="Ribonuclease Inhibitor"/>
    <property type="match status" value="2"/>
</dbReference>
<feature type="region of interest" description="Disordered" evidence="3">
    <location>
        <begin position="924"/>
        <end position="946"/>
    </location>
</feature>
<feature type="compositionally biased region" description="Low complexity" evidence="3">
    <location>
        <begin position="399"/>
        <end position="410"/>
    </location>
</feature>
<feature type="compositionally biased region" description="Low complexity" evidence="3">
    <location>
        <begin position="319"/>
        <end position="336"/>
    </location>
</feature>
<feature type="compositionally biased region" description="Polar residues" evidence="3">
    <location>
        <begin position="924"/>
        <end position="943"/>
    </location>
</feature>
<dbReference type="OrthoDB" id="7451790at2759"/>
<reference evidence="4 5" key="1">
    <citation type="journal article" date="2018" name="Front. Microbiol.">
        <title>Prospects for Fungal Bioremediation of Acidic Radioactive Waste Sites: Characterization and Genome Sequence of Rhodotorula taiwanensis MD1149.</title>
        <authorList>
            <person name="Tkavc R."/>
            <person name="Matrosova V.Y."/>
            <person name="Grichenko O.E."/>
            <person name="Gostincar C."/>
            <person name="Volpe R.P."/>
            <person name="Klimenkova P."/>
            <person name="Gaidamakova E.K."/>
            <person name="Zhou C.E."/>
            <person name="Stewart B.J."/>
            <person name="Lyman M.G."/>
            <person name="Malfatti S.A."/>
            <person name="Rubinfeld B."/>
            <person name="Courtot M."/>
            <person name="Singh J."/>
            <person name="Dalgard C.L."/>
            <person name="Hamilton T."/>
            <person name="Frey K.G."/>
            <person name="Gunde-Cimerman N."/>
            <person name="Dugan L."/>
            <person name="Daly M.J."/>
        </authorList>
    </citation>
    <scope>NUCLEOTIDE SEQUENCE [LARGE SCALE GENOMIC DNA]</scope>
    <source>
        <strain evidence="4 5">MD1149</strain>
    </source>
</reference>
<dbReference type="SMART" id="SM00369">
    <property type="entry name" value="LRR_TYP"/>
    <property type="match status" value="7"/>
</dbReference>
<feature type="compositionally biased region" description="Low complexity" evidence="3">
    <location>
        <begin position="709"/>
        <end position="719"/>
    </location>
</feature>
<feature type="region of interest" description="Disordered" evidence="3">
    <location>
        <begin position="359"/>
        <end position="563"/>
    </location>
</feature>
<dbReference type="GO" id="GO:0035591">
    <property type="term" value="F:signaling adaptor activity"/>
    <property type="evidence" value="ECO:0007669"/>
    <property type="project" value="TreeGrafter"/>
</dbReference>
<feature type="region of interest" description="Disordered" evidence="3">
    <location>
        <begin position="1082"/>
        <end position="1156"/>
    </location>
</feature>
<feature type="region of interest" description="Disordered" evidence="3">
    <location>
        <begin position="1018"/>
        <end position="1058"/>
    </location>
</feature>
<gene>
    <name evidence="4" type="ORF">BMF94_6051</name>
</gene>
<keyword evidence="2" id="KW-0677">Repeat</keyword>
<evidence type="ECO:0000256" key="1">
    <source>
        <dbReference type="ARBA" id="ARBA00022614"/>
    </source>
</evidence>
<feature type="compositionally biased region" description="Acidic residues" evidence="3">
    <location>
        <begin position="438"/>
        <end position="455"/>
    </location>
</feature>
<dbReference type="InterPro" id="IPR052574">
    <property type="entry name" value="CDIRP"/>
</dbReference>
<feature type="compositionally biased region" description="Acidic residues" evidence="3">
    <location>
        <begin position="642"/>
        <end position="654"/>
    </location>
</feature>
<feature type="region of interest" description="Disordered" evidence="3">
    <location>
        <begin position="219"/>
        <end position="243"/>
    </location>
</feature>
<dbReference type="Pfam" id="PF13855">
    <property type="entry name" value="LRR_8"/>
    <property type="match status" value="2"/>
</dbReference>
<evidence type="ECO:0008006" key="6">
    <source>
        <dbReference type="Google" id="ProtNLM"/>
    </source>
</evidence>
<feature type="region of interest" description="Disordered" evidence="3">
    <location>
        <begin position="589"/>
        <end position="843"/>
    </location>
</feature>
<dbReference type="SMART" id="SM00364">
    <property type="entry name" value="LRR_BAC"/>
    <property type="match status" value="3"/>
</dbReference>
<dbReference type="SMART" id="SM00365">
    <property type="entry name" value="LRR_SD22"/>
    <property type="match status" value="2"/>
</dbReference>
<dbReference type="EMBL" id="PJQD01000096">
    <property type="protein sequence ID" value="POY70874.1"/>
    <property type="molecule type" value="Genomic_DNA"/>
</dbReference>
<dbReference type="Proteomes" id="UP000237144">
    <property type="component" value="Unassembled WGS sequence"/>
</dbReference>
<feature type="region of interest" description="Disordered" evidence="3">
    <location>
        <begin position="1"/>
        <end position="86"/>
    </location>
</feature>
<evidence type="ECO:0000256" key="2">
    <source>
        <dbReference type="ARBA" id="ARBA00022737"/>
    </source>
</evidence>
<dbReference type="InterPro" id="IPR003591">
    <property type="entry name" value="Leu-rich_rpt_typical-subtyp"/>
</dbReference>
<keyword evidence="5" id="KW-1185">Reference proteome</keyword>